<proteinExistence type="predicted"/>
<accession>A0A3S5CB16</accession>
<evidence type="ECO:0000313" key="3">
    <source>
        <dbReference type="Proteomes" id="UP000784294"/>
    </source>
</evidence>
<evidence type="ECO:0000256" key="1">
    <source>
        <dbReference type="SAM" id="MobiDB-lite"/>
    </source>
</evidence>
<feature type="compositionally biased region" description="Basic and acidic residues" evidence="1">
    <location>
        <begin position="49"/>
        <end position="66"/>
    </location>
</feature>
<reference evidence="2" key="1">
    <citation type="submission" date="2018-11" db="EMBL/GenBank/DDBJ databases">
        <authorList>
            <consortium name="Pathogen Informatics"/>
        </authorList>
    </citation>
    <scope>NUCLEOTIDE SEQUENCE</scope>
</reference>
<keyword evidence="3" id="KW-1185">Reference proteome</keyword>
<dbReference type="AlphaFoldDB" id="A0A3S5CB16"/>
<dbReference type="Proteomes" id="UP000784294">
    <property type="component" value="Unassembled WGS sequence"/>
</dbReference>
<dbReference type="EMBL" id="CAAALY010000251">
    <property type="protein sequence ID" value="VEL06693.1"/>
    <property type="molecule type" value="Genomic_DNA"/>
</dbReference>
<comment type="caution">
    <text evidence="2">The sequence shown here is derived from an EMBL/GenBank/DDBJ whole genome shotgun (WGS) entry which is preliminary data.</text>
</comment>
<organism evidence="2 3">
    <name type="scientific">Protopolystoma xenopodis</name>
    <dbReference type="NCBI Taxonomy" id="117903"/>
    <lineage>
        <taxon>Eukaryota</taxon>
        <taxon>Metazoa</taxon>
        <taxon>Spiralia</taxon>
        <taxon>Lophotrochozoa</taxon>
        <taxon>Platyhelminthes</taxon>
        <taxon>Monogenea</taxon>
        <taxon>Polyopisthocotylea</taxon>
        <taxon>Polystomatidea</taxon>
        <taxon>Polystomatidae</taxon>
        <taxon>Protopolystoma</taxon>
    </lineage>
</organism>
<sequence length="81" mass="8545">MPSPTCCAQAGSICPIVSVDDPLRPLPSPSTLSSSHILSGRCIAPKQIRPENVDRGPLFRDMERSGGGKLTDAARGNMGRI</sequence>
<evidence type="ECO:0000313" key="2">
    <source>
        <dbReference type="EMBL" id="VEL06693.1"/>
    </source>
</evidence>
<protein>
    <submittedName>
        <fullName evidence="2">Uncharacterized protein</fullName>
    </submittedName>
</protein>
<name>A0A3S5CB16_9PLAT</name>
<gene>
    <name evidence="2" type="ORF">PXEA_LOCUS133</name>
</gene>
<feature type="region of interest" description="Disordered" evidence="1">
    <location>
        <begin position="49"/>
        <end position="81"/>
    </location>
</feature>